<reference evidence="1 2" key="1">
    <citation type="submission" date="2018-06" db="EMBL/GenBank/DDBJ databases">
        <authorList>
            <consortium name="Pathogen Informatics"/>
            <person name="Doyle S."/>
        </authorList>
    </citation>
    <scope>NUCLEOTIDE SEQUENCE [LARGE SCALE GENOMIC DNA]</scope>
    <source>
        <strain evidence="1 2">NCTC13028</strain>
    </source>
</reference>
<dbReference type="Gene3D" id="1.10.3540.10">
    <property type="entry name" value="uncharacterized protein from magnetospirillum magneticum domain"/>
    <property type="match status" value="1"/>
</dbReference>
<proteinExistence type="predicted"/>
<protein>
    <submittedName>
        <fullName evidence="1">Inner membrane protein (DUF1819)</fullName>
    </submittedName>
</protein>
<dbReference type="InterPro" id="IPR023137">
    <property type="entry name" value="BrxA_sf"/>
</dbReference>
<evidence type="ECO:0000313" key="2">
    <source>
        <dbReference type="Proteomes" id="UP000250223"/>
    </source>
</evidence>
<organism evidence="1 2">
    <name type="scientific">Clostridium cochlearium</name>
    <dbReference type="NCBI Taxonomy" id="1494"/>
    <lineage>
        <taxon>Bacteria</taxon>
        <taxon>Bacillati</taxon>
        <taxon>Bacillota</taxon>
        <taxon>Clostridia</taxon>
        <taxon>Eubacteriales</taxon>
        <taxon>Clostridiaceae</taxon>
        <taxon>Clostridium</taxon>
    </lineage>
</organism>
<sequence>MLQYTSILKSRPYLYLELKKAIGLIIQGFSIDDIKNKAIEENIFAVNTEARKREIASTVANRIKVLDDFIMDKIVNSNLQTSKQLALYSILKTDRLFFEFMTEVYKEKILLNDMNLADKDFNIFFRRKAEQSEKIASWKDYTFYKLGQVYKRILTEAGFIRNNKKEIEILPQIMEETLIEHLKNIGDVSYLEAMLGEI</sequence>
<dbReference type="RefSeq" id="WP_111921663.1">
    <property type="nucleotide sequence ID" value="NZ_UAWC01000024.1"/>
</dbReference>
<evidence type="ECO:0000313" key="1">
    <source>
        <dbReference type="EMBL" id="SQB35493.1"/>
    </source>
</evidence>
<dbReference type="InterPro" id="IPR014948">
    <property type="entry name" value="BrxA"/>
</dbReference>
<dbReference type="EMBL" id="UAWC01000024">
    <property type="protein sequence ID" value="SQB35493.1"/>
    <property type="molecule type" value="Genomic_DNA"/>
</dbReference>
<gene>
    <name evidence="1" type="ORF">NCTC13028_02001</name>
</gene>
<dbReference type="AlphaFoldDB" id="A0A2X2WCV7"/>
<accession>A0A2X2WCV7</accession>
<dbReference type="Proteomes" id="UP000250223">
    <property type="component" value="Unassembled WGS sequence"/>
</dbReference>
<dbReference type="Pfam" id="PF08849">
    <property type="entry name" value="BrxA"/>
    <property type="match status" value="1"/>
</dbReference>
<name>A0A2X2WCV7_CLOCO</name>